<comment type="caution">
    <text evidence="11">The sequence shown here is derived from an EMBL/GenBank/DDBJ whole genome shotgun (WGS) entry which is preliminary data.</text>
</comment>
<evidence type="ECO:0000313" key="11">
    <source>
        <dbReference type="EMBL" id="MFC5723963.1"/>
    </source>
</evidence>
<feature type="transmembrane region" description="Helical" evidence="9">
    <location>
        <begin position="72"/>
        <end position="94"/>
    </location>
</feature>
<evidence type="ECO:0000259" key="10">
    <source>
        <dbReference type="Pfam" id="PF07730"/>
    </source>
</evidence>
<comment type="catalytic activity">
    <reaction evidence="1">
        <text>ATP + protein L-histidine = ADP + protein N-phospho-L-histidine.</text>
        <dbReference type="EC" id="2.7.13.3"/>
    </reaction>
</comment>
<evidence type="ECO:0000256" key="2">
    <source>
        <dbReference type="ARBA" id="ARBA00012438"/>
    </source>
</evidence>
<keyword evidence="3" id="KW-0597">Phosphoprotein</keyword>
<sequence>MAVRRRARELWARLTDPAQWNWRRMTGEAVLALGLGLLTALAEELSGRGWILVVLASLAVVLLSLVRRTLPATALVLTAAMSGMSVNGAFLLLMVASWSAGRRIDAVLRALGAYAAAFVLFEVLVLRELRPVSPESVLATLMFLVLTVVPGLTGRYWAQRRTLVRTLQERHLQLLREREMVAGQARMRERQRIAQDMHDSLGHQLALIAVQTGALEVSRGLSDQQREAVGVLREASVTAMRELRAVVGVLKDGTVGDEEPDARVVAGIGGLVDSAAAAGVRVRLERSGEARPLAPAADHAAYRLVQEGLTNACKHARGAAITVCLRYEPDSLVVEVANGPTPQEAGTGRSEAVSGGQGITGLRERARLTGGIVHAGPVEGGGFRLAGVFPYGAGEDGGTTTFVAAEDDFRQQLTAVAPGEGEPVNGRLDPREEFKNVMSLRKNNGCLIGCVVGLVLLVGLVVLVVLGFGMVLKEADKAMIDHKTYESIRVGASEEAVRKELPSGRSFLTDGLQGQGPAEPAGAKCLSLLAKDSSSELSTERVYRFCFKEGKLVEKRDFRVAM</sequence>
<dbReference type="PANTHER" id="PTHR24421:SF10">
    <property type="entry name" value="NITRATE_NITRITE SENSOR PROTEIN NARQ"/>
    <property type="match status" value="1"/>
</dbReference>
<dbReference type="Gene3D" id="1.20.5.1930">
    <property type="match status" value="1"/>
</dbReference>
<protein>
    <recommendedName>
        <fullName evidence="2">histidine kinase</fullName>
        <ecNumber evidence="2">2.7.13.3</ecNumber>
    </recommendedName>
</protein>
<dbReference type="SUPFAM" id="SSF55874">
    <property type="entry name" value="ATPase domain of HSP90 chaperone/DNA topoisomerase II/histidine kinase"/>
    <property type="match status" value="1"/>
</dbReference>
<evidence type="ECO:0000256" key="7">
    <source>
        <dbReference type="ARBA" id="ARBA00022840"/>
    </source>
</evidence>
<dbReference type="Pfam" id="PF07730">
    <property type="entry name" value="HisKA_3"/>
    <property type="match status" value="1"/>
</dbReference>
<dbReference type="Gene3D" id="3.30.565.10">
    <property type="entry name" value="Histidine kinase-like ATPase, C-terminal domain"/>
    <property type="match status" value="1"/>
</dbReference>
<name>A0ABW0ZA96_9ACTN</name>
<feature type="domain" description="Signal transduction histidine kinase subgroup 3 dimerisation and phosphoacceptor" evidence="10">
    <location>
        <begin position="189"/>
        <end position="252"/>
    </location>
</feature>
<keyword evidence="7" id="KW-0067">ATP-binding</keyword>
<dbReference type="InterPro" id="IPR011712">
    <property type="entry name" value="Sig_transdc_His_kin_sub3_dim/P"/>
</dbReference>
<dbReference type="InterPro" id="IPR050482">
    <property type="entry name" value="Sensor_HK_TwoCompSys"/>
</dbReference>
<keyword evidence="4" id="KW-0808">Transferase</keyword>
<evidence type="ECO:0000256" key="3">
    <source>
        <dbReference type="ARBA" id="ARBA00022553"/>
    </source>
</evidence>
<dbReference type="RefSeq" id="WP_390320392.1">
    <property type="nucleotide sequence ID" value="NZ_JBHSPB010000022.1"/>
</dbReference>
<keyword evidence="6 11" id="KW-0418">Kinase</keyword>
<dbReference type="EC" id="2.7.13.3" evidence="2"/>
<dbReference type="Proteomes" id="UP001596083">
    <property type="component" value="Unassembled WGS sequence"/>
</dbReference>
<evidence type="ECO:0000256" key="1">
    <source>
        <dbReference type="ARBA" id="ARBA00000085"/>
    </source>
</evidence>
<dbReference type="GO" id="GO:0016301">
    <property type="term" value="F:kinase activity"/>
    <property type="evidence" value="ECO:0007669"/>
    <property type="project" value="UniProtKB-KW"/>
</dbReference>
<keyword evidence="12" id="KW-1185">Reference proteome</keyword>
<gene>
    <name evidence="11" type="ORF">ACFP1Z_27735</name>
</gene>
<dbReference type="CDD" id="cd16917">
    <property type="entry name" value="HATPase_UhpB-NarQ-NarX-like"/>
    <property type="match status" value="1"/>
</dbReference>
<keyword evidence="9" id="KW-0472">Membrane</keyword>
<evidence type="ECO:0000256" key="4">
    <source>
        <dbReference type="ARBA" id="ARBA00022679"/>
    </source>
</evidence>
<keyword evidence="8" id="KW-0902">Two-component regulatory system</keyword>
<feature type="transmembrane region" description="Helical" evidence="9">
    <location>
        <begin position="137"/>
        <end position="158"/>
    </location>
</feature>
<keyword evidence="9" id="KW-0812">Transmembrane</keyword>
<organism evidence="11 12">
    <name type="scientific">Streptomyces gamaensis</name>
    <dbReference type="NCBI Taxonomy" id="1763542"/>
    <lineage>
        <taxon>Bacteria</taxon>
        <taxon>Bacillati</taxon>
        <taxon>Actinomycetota</taxon>
        <taxon>Actinomycetes</taxon>
        <taxon>Kitasatosporales</taxon>
        <taxon>Streptomycetaceae</taxon>
        <taxon>Streptomyces</taxon>
    </lineage>
</organism>
<dbReference type="PANTHER" id="PTHR24421">
    <property type="entry name" value="NITRATE/NITRITE SENSOR PROTEIN NARX-RELATED"/>
    <property type="match status" value="1"/>
</dbReference>
<proteinExistence type="predicted"/>
<dbReference type="EMBL" id="JBHSPB010000022">
    <property type="protein sequence ID" value="MFC5723963.1"/>
    <property type="molecule type" value="Genomic_DNA"/>
</dbReference>
<evidence type="ECO:0000256" key="8">
    <source>
        <dbReference type="ARBA" id="ARBA00023012"/>
    </source>
</evidence>
<evidence type="ECO:0000313" key="12">
    <source>
        <dbReference type="Proteomes" id="UP001596083"/>
    </source>
</evidence>
<evidence type="ECO:0000256" key="6">
    <source>
        <dbReference type="ARBA" id="ARBA00022777"/>
    </source>
</evidence>
<accession>A0ABW0ZA96</accession>
<keyword evidence="5" id="KW-0547">Nucleotide-binding</keyword>
<evidence type="ECO:0000256" key="5">
    <source>
        <dbReference type="ARBA" id="ARBA00022741"/>
    </source>
</evidence>
<feature type="transmembrane region" description="Helical" evidence="9">
    <location>
        <begin position="106"/>
        <end position="125"/>
    </location>
</feature>
<evidence type="ECO:0000256" key="9">
    <source>
        <dbReference type="SAM" id="Phobius"/>
    </source>
</evidence>
<feature type="transmembrane region" description="Helical" evidence="9">
    <location>
        <begin position="445"/>
        <end position="472"/>
    </location>
</feature>
<feature type="transmembrane region" description="Helical" evidence="9">
    <location>
        <begin position="49"/>
        <end position="66"/>
    </location>
</feature>
<dbReference type="InterPro" id="IPR036890">
    <property type="entry name" value="HATPase_C_sf"/>
</dbReference>
<reference evidence="12" key="1">
    <citation type="journal article" date="2019" name="Int. J. Syst. Evol. Microbiol.">
        <title>The Global Catalogue of Microorganisms (GCM) 10K type strain sequencing project: providing services to taxonomists for standard genome sequencing and annotation.</title>
        <authorList>
            <consortium name="The Broad Institute Genomics Platform"/>
            <consortium name="The Broad Institute Genome Sequencing Center for Infectious Disease"/>
            <person name="Wu L."/>
            <person name="Ma J."/>
        </authorList>
    </citation>
    <scope>NUCLEOTIDE SEQUENCE [LARGE SCALE GENOMIC DNA]</scope>
    <source>
        <strain evidence="12">CGMCC 4.7304</strain>
    </source>
</reference>
<keyword evidence="9" id="KW-1133">Transmembrane helix</keyword>